<proteinExistence type="predicted"/>
<dbReference type="PATRIC" id="fig|273677.3.peg.2084"/>
<feature type="region of interest" description="Disordered" evidence="2">
    <location>
        <begin position="275"/>
        <end position="306"/>
    </location>
</feature>
<accession>A0A031FQM7</accession>
<dbReference type="eggNOG" id="COG3266">
    <property type="taxonomic scope" value="Bacteria"/>
</dbReference>
<keyword evidence="3" id="KW-0812">Transmembrane</keyword>
<dbReference type="Pfam" id="PF00498">
    <property type="entry name" value="FHA"/>
    <property type="match status" value="1"/>
</dbReference>
<dbReference type="EMBL" id="JFYO01000006">
    <property type="protein sequence ID" value="EZP26898.1"/>
    <property type="molecule type" value="Genomic_DNA"/>
</dbReference>
<dbReference type="RefSeq" id="WP_036312169.1">
    <property type="nucleotide sequence ID" value="NZ_JFYO01000006.1"/>
</dbReference>
<keyword evidence="1" id="KW-0597">Phosphoprotein</keyword>
<feature type="transmembrane region" description="Helical" evidence="3">
    <location>
        <begin position="158"/>
        <end position="181"/>
    </location>
</feature>
<dbReference type="InterPro" id="IPR000253">
    <property type="entry name" value="FHA_dom"/>
</dbReference>
<reference evidence="5 6" key="1">
    <citation type="submission" date="2014-03" db="EMBL/GenBank/DDBJ databases">
        <title>Draft Genome Sequences of 13 Willow Endophytes.</title>
        <authorList>
            <person name="Gan H.Y."/>
            <person name="Gan H.M."/>
            <person name="Savka M.A."/>
            <person name="Hudson A.O."/>
        </authorList>
    </citation>
    <scope>NUCLEOTIDE SEQUENCE [LARGE SCALE GENOMIC DNA]</scope>
    <source>
        <strain evidence="5 6">RIT293</strain>
    </source>
</reference>
<dbReference type="CDD" id="cd00060">
    <property type="entry name" value="FHA"/>
    <property type="match status" value="1"/>
</dbReference>
<sequence>MQIVTTENALLTSTGDAAGAMAGVAALSLITVFVQLILLAAVYVWTAMALAAVFRKTDRPAGRAWVPVLNLWTLFELAGMKGWWAAVLVGGGILTTIVASVTGALFVQSAQSAAFGGGGDASAALLAATIVPLLLFLAFAAGAIILTARMMGPLTRGFGRGGGFIVLGTLLLPVWASIIGWGSARWQGVPRGGLPPTPFAAEAVAPESSTIPADTTSFAPPSSAPFAAPAPFPNVAPFSSPAAAPTPAPAPAPFPAPAPAASPVAAWSPPPVAPVAPAAAPAAPAAPPAVAPAPAASAPAPEPEVDEHTMLAAHRRPSASLHLPTGQTVALSADAAVLGRNPVPPSDAPDAQPIAIDDATRTVSKTHALLRRTDEGWTITDLSSTNGVIVGDGDDEIAVGTPAPLTGRFLLGDAELTLDPGAR</sequence>
<dbReference type="Pfam" id="PF18936">
    <property type="entry name" value="DUF5684"/>
    <property type="match status" value="1"/>
</dbReference>
<protein>
    <submittedName>
        <fullName evidence="5">FHA domain-containing protein</fullName>
    </submittedName>
</protein>
<dbReference type="InterPro" id="IPR043739">
    <property type="entry name" value="DUF5684"/>
</dbReference>
<keyword evidence="3" id="KW-1133">Transmembrane helix</keyword>
<feature type="transmembrane region" description="Helical" evidence="3">
    <location>
        <begin position="83"/>
        <end position="106"/>
    </location>
</feature>
<dbReference type="OrthoDB" id="3637276at2"/>
<dbReference type="PROSITE" id="PS50006">
    <property type="entry name" value="FHA_DOMAIN"/>
    <property type="match status" value="1"/>
</dbReference>
<comment type="caution">
    <text evidence="5">The sequence shown here is derived from an EMBL/GenBank/DDBJ whole genome shotgun (WGS) entry which is preliminary data.</text>
</comment>
<dbReference type="Gene3D" id="2.60.200.20">
    <property type="match status" value="1"/>
</dbReference>
<feature type="transmembrane region" description="Helical" evidence="3">
    <location>
        <begin position="126"/>
        <end position="146"/>
    </location>
</feature>
<keyword evidence="6" id="KW-1185">Reference proteome</keyword>
<organism evidence="5 6">
    <name type="scientific">Microbacterium oleivorans</name>
    <dbReference type="NCBI Taxonomy" id="273677"/>
    <lineage>
        <taxon>Bacteria</taxon>
        <taxon>Bacillati</taxon>
        <taxon>Actinomycetota</taxon>
        <taxon>Actinomycetes</taxon>
        <taxon>Micrococcales</taxon>
        <taxon>Microbacteriaceae</taxon>
        <taxon>Microbacterium</taxon>
    </lineage>
</organism>
<dbReference type="AlphaFoldDB" id="A0A031FQM7"/>
<evidence type="ECO:0000256" key="3">
    <source>
        <dbReference type="SAM" id="Phobius"/>
    </source>
</evidence>
<evidence type="ECO:0000256" key="2">
    <source>
        <dbReference type="SAM" id="MobiDB-lite"/>
    </source>
</evidence>
<feature type="domain" description="FHA" evidence="4">
    <location>
        <begin position="336"/>
        <end position="390"/>
    </location>
</feature>
<dbReference type="SMART" id="SM00240">
    <property type="entry name" value="FHA"/>
    <property type="match status" value="1"/>
</dbReference>
<evidence type="ECO:0000256" key="1">
    <source>
        <dbReference type="ARBA" id="ARBA00022553"/>
    </source>
</evidence>
<evidence type="ECO:0000259" key="4">
    <source>
        <dbReference type="PROSITE" id="PS50006"/>
    </source>
</evidence>
<dbReference type="InterPro" id="IPR008984">
    <property type="entry name" value="SMAD_FHA_dom_sf"/>
</dbReference>
<dbReference type="Proteomes" id="UP000024001">
    <property type="component" value="Unassembled WGS sequence"/>
</dbReference>
<evidence type="ECO:0000313" key="6">
    <source>
        <dbReference type="Proteomes" id="UP000024001"/>
    </source>
</evidence>
<feature type="transmembrane region" description="Helical" evidence="3">
    <location>
        <begin position="20"/>
        <end position="53"/>
    </location>
</feature>
<evidence type="ECO:0000313" key="5">
    <source>
        <dbReference type="EMBL" id="EZP26898.1"/>
    </source>
</evidence>
<dbReference type="SUPFAM" id="SSF49879">
    <property type="entry name" value="SMAD/FHA domain"/>
    <property type="match status" value="1"/>
</dbReference>
<name>A0A031FQM7_9MICO</name>
<gene>
    <name evidence="5" type="ORF">BW34_02100</name>
</gene>
<dbReference type="eggNOG" id="COG1716">
    <property type="taxonomic scope" value="Bacteria"/>
</dbReference>
<keyword evidence="3" id="KW-0472">Membrane</keyword>